<evidence type="ECO:0000259" key="1">
    <source>
        <dbReference type="Pfam" id="PF19044"/>
    </source>
</evidence>
<accession>A0ABR7KIP5</accession>
<proteinExistence type="predicted"/>
<evidence type="ECO:0000313" key="3">
    <source>
        <dbReference type="Proteomes" id="UP000649075"/>
    </source>
</evidence>
<gene>
    <name evidence="2" type="ORF">H8911_07710</name>
</gene>
<dbReference type="InterPro" id="IPR043964">
    <property type="entry name" value="P-loop_TraG"/>
</dbReference>
<dbReference type="EMBL" id="JACRWH010000031">
    <property type="protein sequence ID" value="MBC6012620.1"/>
    <property type="molecule type" value="Genomic_DNA"/>
</dbReference>
<dbReference type="Pfam" id="PF19044">
    <property type="entry name" value="P-loop_TraG"/>
    <property type="match status" value="1"/>
</dbReference>
<dbReference type="NCBIfam" id="NF045971">
    <property type="entry name" value="conju_CD1110"/>
    <property type="match status" value="1"/>
</dbReference>
<dbReference type="SUPFAM" id="SSF52540">
    <property type="entry name" value="P-loop containing nucleoside triphosphate hydrolases"/>
    <property type="match status" value="1"/>
</dbReference>
<reference evidence="2 3" key="1">
    <citation type="submission" date="2020-08" db="EMBL/GenBank/DDBJ databases">
        <authorList>
            <person name="Liu C."/>
            <person name="Sun Q."/>
        </authorList>
    </citation>
    <scope>NUCLEOTIDE SEQUENCE [LARGE SCALE GENOMIC DNA]</scope>
    <source>
        <strain evidence="2 3">L34</strain>
    </source>
</reference>
<dbReference type="Proteomes" id="UP000649075">
    <property type="component" value="Unassembled WGS sequence"/>
</dbReference>
<feature type="domain" description="TraG P-loop" evidence="1">
    <location>
        <begin position="430"/>
        <end position="734"/>
    </location>
</feature>
<evidence type="ECO:0000313" key="2">
    <source>
        <dbReference type="EMBL" id="MBC6012620.1"/>
    </source>
</evidence>
<comment type="caution">
    <text evidence="2">The sequence shown here is derived from an EMBL/GenBank/DDBJ whole genome shotgun (WGS) entry which is preliminary data.</text>
</comment>
<dbReference type="PANTHER" id="PTHR30121:SF6">
    <property type="entry name" value="SLR6007 PROTEIN"/>
    <property type="match status" value="1"/>
</dbReference>
<name>A0ABR7KIP5_9FIRM</name>
<dbReference type="Gene3D" id="1.10.8.730">
    <property type="match status" value="1"/>
</dbReference>
<dbReference type="Gene3D" id="3.40.50.300">
    <property type="entry name" value="P-loop containing nucleotide triphosphate hydrolases"/>
    <property type="match status" value="1"/>
</dbReference>
<dbReference type="InterPro" id="IPR027417">
    <property type="entry name" value="P-loop_NTPase"/>
</dbReference>
<dbReference type="PANTHER" id="PTHR30121">
    <property type="entry name" value="UNCHARACTERIZED PROTEIN YJGR-RELATED"/>
    <property type="match status" value="1"/>
</dbReference>
<dbReference type="InterPro" id="IPR051162">
    <property type="entry name" value="T4SS_component"/>
</dbReference>
<organism evidence="2 3">
    <name type="scientific">Holdemanella hominis</name>
    <dbReference type="NCBI Taxonomy" id="2764327"/>
    <lineage>
        <taxon>Bacteria</taxon>
        <taxon>Bacillati</taxon>
        <taxon>Bacillota</taxon>
        <taxon>Erysipelotrichia</taxon>
        <taxon>Erysipelotrichales</taxon>
        <taxon>Erysipelotrichaceae</taxon>
        <taxon>Holdemanella</taxon>
    </lineage>
</organism>
<sequence>MIKSYERLKKQNKERIRVPRTVQDTIPVDSVYKDGIFRSGNRYTKSYRFLDINYKIASGEDKNNLFLTYSDLLNSFDPSVMTKITINNRKVDIKKFKEDILILLKEDGLDKYRVEYNDMLLSKLAEGDDIIQEKYITVTVFKSNIEEARFTFSRITAEFSTLFSRLGSSCIELDAEERLKILHDFYRKETEEFQLDLSDLARKGHSFKDLITPRMCKYHNKYFEFDGKYGRVLYLNNYPGFLKDEFVSELCDLNKNLMYSMDIITVPTDEAVREVENKFLGVEKNITDWQMKQNRNNNFSAIIPYDMELQRKECKEFLDDLIVRDQRMMLCNITVVHLADSIEELNKDTETLKAVARKYVCELETLYFSKRQLDGLQTVLPIGVNKLNITRTLLTESAAVFIPFRAHEIMQKGGVWFGQNAITNNPILCNKALLQNPNSFFFGIPGSGKSFLTKEEIEFLILSTDDDIIIADPEGEYDSIINALGGQIIRIGTNSTDYINAMEMVEGYGDSGNSIADKSQFLMSVFENLDANHGGITPIDRSIIDRCVTLVYQEAKTNGYVPTLKHLYKKLLEQNEPEAKSLAIKLELFTNGSLNIFAHETNVDIKSRILSFNIFNLGKQLKTLGLLVITDAIINRVNENWRKGKRTHIFIDEIHVIFENEESATFFASAWRQFRKRDAYPTGITQNVKYLLSSQQGISMLSNSEFIVMLNQSANDREDLAKLLNISEEQMSYITNAPIGCGLIKYGGSIVPFVNKMPKGLLYDLNTTRPGDKK</sequence>
<protein>
    <submittedName>
        <fullName evidence="2">TraE family protein</fullName>
    </submittedName>
</protein>
<keyword evidence="3" id="KW-1185">Reference proteome</keyword>
<dbReference type="RefSeq" id="WP_186999237.1">
    <property type="nucleotide sequence ID" value="NZ_JACRWH010000031.1"/>
</dbReference>